<dbReference type="Proteomes" id="UP000494256">
    <property type="component" value="Unassembled WGS sequence"/>
</dbReference>
<evidence type="ECO:0000313" key="8">
    <source>
        <dbReference type="EMBL" id="CAB3231055.1"/>
    </source>
</evidence>
<sequence length="689" mass="79347">MRVVTYLGFTVLSVFIQFCVMDFIQEKIEIKKNPKKVNSTTQKRIVEEFLLNITNKPHALYYRTITNKNLEKPAPIRNKLSEMNYSNSSVPTVPSGTTDISTIVFDVLYDESTSITETAQTTESFYTSTEFDNITEITFFEASNKSSLIPNNVPKTNYKKYCGCNLLFEVCDINCCCDPECSNDELKQFECDKNNNDDLSTDGCVSHLLHGALRWSSSLNNLFCVVKTNLPDKRNIQKPKLELANHHNKWKDVDQHQKTYEFKKLLYKQTDPIWLLRNGTLYYFDVPTPMVNNYCTDRAPIGFLYEEKITCIVKFNDLEMFYIGKTESSMVISATERTMNSTVLNCSNLHCINWTILACYNNICKNYNKTLDAPSCTESNCTNVSFKIDYNFYYYDFKITNATIKLHIQKVLYNVLPLMSQEITVKFIMANKSLDYVIKFSGNPGYINNLQLIISNAKSNFTDRYFNNTPIGNYWILPDNQNGLCILTNMSENFIRFNLNKRTKCRYVYTHQISKKNDTSACKAIQDDISALLGLNREVLIAPFGNPYAVKDEDWIKMQTNILSPVYGEYSNQTFKLHCYNLVHRVSFLFVFASVDEKNFVGQNKILSAKYEALPINRSFNVEDISMVLTIDINFIDASTPNLYVYASSPYLSIHLPKDFFFPFPPNSVSHLSNLHIVAILCNIITLFK</sequence>
<gene>
    <name evidence="8" type="ORF">APLA_LOCUS4907</name>
</gene>
<evidence type="ECO:0000256" key="1">
    <source>
        <dbReference type="ARBA" id="ARBA00007633"/>
    </source>
</evidence>
<feature type="chain" id="PRO_5035778262" description="Tectonic domain-containing protein" evidence="5">
    <location>
        <begin position="22"/>
        <end position="689"/>
    </location>
</feature>
<dbReference type="Pfam" id="PF07773">
    <property type="entry name" value="TCTN_DUF1619"/>
    <property type="match status" value="1"/>
</dbReference>
<accession>A0A8S0ZDM6</accession>
<dbReference type="InterPro" id="IPR011677">
    <property type="entry name" value="TCTN1-3_dom"/>
</dbReference>
<evidence type="ECO:0000256" key="5">
    <source>
        <dbReference type="SAM" id="SignalP"/>
    </source>
</evidence>
<feature type="domain" description="Tectonic-1-3" evidence="6">
    <location>
        <begin position="267"/>
        <end position="428"/>
    </location>
</feature>
<keyword evidence="3" id="KW-0970">Cilium biogenesis/degradation</keyword>
<evidence type="ECO:0000259" key="6">
    <source>
        <dbReference type="Pfam" id="PF07773"/>
    </source>
</evidence>
<evidence type="ECO:0000259" key="7">
    <source>
        <dbReference type="Pfam" id="PF25752"/>
    </source>
</evidence>
<dbReference type="EMBL" id="CADEBD010000288">
    <property type="protein sequence ID" value="CAB3231055.1"/>
    <property type="molecule type" value="Genomic_DNA"/>
</dbReference>
<dbReference type="InterPro" id="IPR057724">
    <property type="entry name" value="TCTN1-3_N"/>
</dbReference>
<feature type="domain" description="Tectonic-1-3 N-terminal" evidence="7">
    <location>
        <begin position="142"/>
        <end position="194"/>
    </location>
</feature>
<dbReference type="OrthoDB" id="27490at2759"/>
<dbReference type="GO" id="GO:0035869">
    <property type="term" value="C:ciliary transition zone"/>
    <property type="evidence" value="ECO:0007669"/>
    <property type="project" value="TreeGrafter"/>
</dbReference>
<feature type="signal peptide" evidence="5">
    <location>
        <begin position="1"/>
        <end position="21"/>
    </location>
</feature>
<dbReference type="InterPro" id="IPR040354">
    <property type="entry name" value="TCTN1-3"/>
</dbReference>
<dbReference type="Pfam" id="PF25752">
    <property type="entry name" value="DUF1619_N"/>
    <property type="match status" value="1"/>
</dbReference>
<comment type="similarity">
    <text evidence="1">Belongs to the tectonic family.</text>
</comment>
<dbReference type="AlphaFoldDB" id="A0A8S0ZDM6"/>
<proteinExistence type="inferred from homology"/>
<reference evidence="8 9" key="1">
    <citation type="submission" date="2020-04" db="EMBL/GenBank/DDBJ databases">
        <authorList>
            <person name="Wallbank WR R."/>
            <person name="Pardo Diaz C."/>
            <person name="Kozak K."/>
            <person name="Martin S."/>
            <person name="Jiggins C."/>
            <person name="Moest M."/>
            <person name="Warren A I."/>
            <person name="Byers J.R.P. K."/>
            <person name="Montejo-Kovacevich G."/>
            <person name="Yen C E."/>
        </authorList>
    </citation>
    <scope>NUCLEOTIDE SEQUENCE [LARGE SCALE GENOMIC DNA]</scope>
</reference>
<dbReference type="PANTHER" id="PTHR14611">
    <property type="entry name" value="TECTONIC FAMILY MEMBER"/>
    <property type="match status" value="1"/>
</dbReference>
<evidence type="ECO:0008006" key="10">
    <source>
        <dbReference type="Google" id="ProtNLM"/>
    </source>
</evidence>
<evidence type="ECO:0000256" key="2">
    <source>
        <dbReference type="ARBA" id="ARBA00022729"/>
    </source>
</evidence>
<comment type="caution">
    <text evidence="8">The sequence shown here is derived from an EMBL/GenBank/DDBJ whole genome shotgun (WGS) entry which is preliminary data.</text>
</comment>
<dbReference type="PANTHER" id="PTHR14611:SF2">
    <property type="entry name" value="TECTONIC"/>
    <property type="match status" value="1"/>
</dbReference>
<evidence type="ECO:0000313" key="9">
    <source>
        <dbReference type="Proteomes" id="UP000494256"/>
    </source>
</evidence>
<evidence type="ECO:0000256" key="4">
    <source>
        <dbReference type="ARBA" id="ARBA00023180"/>
    </source>
</evidence>
<keyword evidence="2 5" id="KW-0732">Signal</keyword>
<keyword evidence="4" id="KW-0325">Glycoprotein</keyword>
<name>A0A8S0ZDM6_ARCPL</name>
<dbReference type="GO" id="GO:0060271">
    <property type="term" value="P:cilium assembly"/>
    <property type="evidence" value="ECO:0007669"/>
    <property type="project" value="TreeGrafter"/>
</dbReference>
<protein>
    <recommendedName>
        <fullName evidence="10">Tectonic domain-containing protein</fullName>
    </recommendedName>
</protein>
<evidence type="ECO:0000256" key="3">
    <source>
        <dbReference type="ARBA" id="ARBA00022794"/>
    </source>
</evidence>
<organism evidence="8 9">
    <name type="scientific">Arctia plantaginis</name>
    <name type="common">Wood tiger moth</name>
    <name type="synonym">Phalaena plantaginis</name>
    <dbReference type="NCBI Taxonomy" id="874455"/>
    <lineage>
        <taxon>Eukaryota</taxon>
        <taxon>Metazoa</taxon>
        <taxon>Ecdysozoa</taxon>
        <taxon>Arthropoda</taxon>
        <taxon>Hexapoda</taxon>
        <taxon>Insecta</taxon>
        <taxon>Pterygota</taxon>
        <taxon>Neoptera</taxon>
        <taxon>Endopterygota</taxon>
        <taxon>Lepidoptera</taxon>
        <taxon>Glossata</taxon>
        <taxon>Ditrysia</taxon>
        <taxon>Noctuoidea</taxon>
        <taxon>Erebidae</taxon>
        <taxon>Arctiinae</taxon>
        <taxon>Arctia</taxon>
    </lineage>
</organism>